<accession>A0ABY6KJ85</accession>
<keyword evidence="3" id="KW-1185">Reference proteome</keyword>
<proteinExistence type="predicted"/>
<organism evidence="2 3">
    <name type="scientific">Cordylochernes scorpioides</name>
    <dbReference type="NCBI Taxonomy" id="51811"/>
    <lineage>
        <taxon>Eukaryota</taxon>
        <taxon>Metazoa</taxon>
        <taxon>Ecdysozoa</taxon>
        <taxon>Arthropoda</taxon>
        <taxon>Chelicerata</taxon>
        <taxon>Arachnida</taxon>
        <taxon>Pseudoscorpiones</taxon>
        <taxon>Cheliferoidea</taxon>
        <taxon>Chernetidae</taxon>
        <taxon>Cordylochernes</taxon>
    </lineage>
</organism>
<name>A0ABY6KJ85_9ARAC</name>
<gene>
    <name evidence="2" type="ORF">LAZ67_6001636</name>
</gene>
<dbReference type="EMBL" id="CP092868">
    <property type="protein sequence ID" value="UYV68913.1"/>
    <property type="molecule type" value="Genomic_DNA"/>
</dbReference>
<evidence type="ECO:0000259" key="1">
    <source>
        <dbReference type="Pfam" id="PF23073"/>
    </source>
</evidence>
<sequence length="144" mass="15424">MDLSGRSHTPGHSVCPPLVGSRGLRVHPGKGALKSEICRDLAATVVGCRGHTTLDFLTLCASSRDLQSFHCHGDWEENGRVYLITGQKSSRSKYCFVYSGNDKHTQVSGLHDTCHRSAVPGISGNLTFNISAAGKSLTSLFTPP</sequence>
<protein>
    <recommendedName>
        <fullName evidence="1">DUF7045 domain-containing protein</fullName>
    </recommendedName>
</protein>
<dbReference type="Proteomes" id="UP001235939">
    <property type="component" value="Chromosome 06"/>
</dbReference>
<evidence type="ECO:0000313" key="3">
    <source>
        <dbReference type="Proteomes" id="UP001235939"/>
    </source>
</evidence>
<feature type="domain" description="DUF7045" evidence="1">
    <location>
        <begin position="45"/>
        <end position="118"/>
    </location>
</feature>
<dbReference type="InterPro" id="IPR055473">
    <property type="entry name" value="DUF7045"/>
</dbReference>
<evidence type="ECO:0000313" key="2">
    <source>
        <dbReference type="EMBL" id="UYV68913.1"/>
    </source>
</evidence>
<reference evidence="2 3" key="1">
    <citation type="submission" date="2022-01" db="EMBL/GenBank/DDBJ databases">
        <title>A chromosomal length assembly of Cordylochernes scorpioides.</title>
        <authorList>
            <person name="Zeh D."/>
            <person name="Zeh J."/>
        </authorList>
    </citation>
    <scope>NUCLEOTIDE SEQUENCE [LARGE SCALE GENOMIC DNA]</scope>
    <source>
        <strain evidence="2">IN4F17</strain>
        <tissue evidence="2">Whole Body</tissue>
    </source>
</reference>
<dbReference type="Pfam" id="PF23073">
    <property type="entry name" value="DUF7045"/>
    <property type="match status" value="1"/>
</dbReference>